<dbReference type="GO" id="GO:0003677">
    <property type="term" value="F:DNA binding"/>
    <property type="evidence" value="ECO:0007669"/>
    <property type="project" value="UniProtKB-KW"/>
</dbReference>
<keyword evidence="5" id="KW-1185">Reference proteome</keyword>
<dbReference type="EMBL" id="OY726395">
    <property type="protein sequence ID" value="CAJ1581642.1"/>
    <property type="molecule type" value="Genomic_DNA"/>
</dbReference>
<keyword evidence="2" id="KW-0472">Membrane</keyword>
<evidence type="ECO:0000313" key="5">
    <source>
        <dbReference type="Proteomes" id="UP001190466"/>
    </source>
</evidence>
<dbReference type="RefSeq" id="WP_316515907.1">
    <property type="nucleotide sequence ID" value="NZ_OY726395.1"/>
</dbReference>
<keyword evidence="2" id="KW-0812">Transmembrane</keyword>
<dbReference type="Proteomes" id="UP001190466">
    <property type="component" value="Chromosome"/>
</dbReference>
<feature type="region of interest" description="Disordered" evidence="1">
    <location>
        <begin position="1"/>
        <end position="43"/>
    </location>
</feature>
<feature type="domain" description="Helix-hairpin-helix DNA-binding motif class 1" evidence="3">
    <location>
        <begin position="231"/>
        <end position="250"/>
    </location>
</feature>
<dbReference type="InterPro" id="IPR051675">
    <property type="entry name" value="Endo/Exo/Phosphatase_dom_1"/>
</dbReference>
<protein>
    <submittedName>
        <fullName evidence="4">ComEA family DNA-binding protein</fullName>
    </submittedName>
</protein>
<feature type="region of interest" description="Disordered" evidence="1">
    <location>
        <begin position="191"/>
        <end position="222"/>
    </location>
</feature>
<dbReference type="PANTHER" id="PTHR21180">
    <property type="entry name" value="ENDONUCLEASE/EXONUCLEASE/PHOSPHATASE FAMILY DOMAIN-CONTAINING PROTEIN 1"/>
    <property type="match status" value="1"/>
</dbReference>
<dbReference type="SUPFAM" id="SSF47781">
    <property type="entry name" value="RuvA domain 2-like"/>
    <property type="match status" value="1"/>
</dbReference>
<keyword evidence="4" id="KW-0238">DNA-binding</keyword>
<evidence type="ECO:0000256" key="1">
    <source>
        <dbReference type="SAM" id="MobiDB-lite"/>
    </source>
</evidence>
<feature type="domain" description="Helix-hairpin-helix DNA-binding motif class 1" evidence="3">
    <location>
        <begin position="261"/>
        <end position="280"/>
    </location>
</feature>
<name>A0ABM9MC62_9MYCO</name>
<feature type="transmembrane region" description="Helical" evidence="2">
    <location>
        <begin position="67"/>
        <end position="88"/>
    </location>
</feature>
<evidence type="ECO:0000259" key="3">
    <source>
        <dbReference type="SMART" id="SM00278"/>
    </source>
</evidence>
<dbReference type="InterPro" id="IPR003583">
    <property type="entry name" value="Hlx-hairpin-Hlx_DNA-bd_motif"/>
</dbReference>
<dbReference type="PANTHER" id="PTHR21180:SF32">
    <property type="entry name" value="ENDONUCLEASE_EXONUCLEASE_PHOSPHATASE FAMILY DOMAIN-CONTAINING PROTEIN 1"/>
    <property type="match status" value="1"/>
</dbReference>
<evidence type="ECO:0000313" key="4">
    <source>
        <dbReference type="EMBL" id="CAJ1581642.1"/>
    </source>
</evidence>
<feature type="compositionally biased region" description="Low complexity" evidence="1">
    <location>
        <begin position="207"/>
        <end position="222"/>
    </location>
</feature>
<sequence>MASDSPADRLRRLDDVDREPTPEPGVDDPDDGDPRDLLPRWLPDAEVSRDGTLRGWLTAARADPGRAGGFALVGVAALAVLVTIFTLIRDDPAPVVSANLPPVEMAASTGAEPSASAAPSSERPVVVSVVGLVQQPGLVTMTPGARVADALTAAGGPLTGADTVGLNMARHLNDGEQVVVGLSAAPGAPPALGSSISGGGPPGAAPPGGSAAPGAVEEPGGPLDLNTATAAQLEALPGIGPVTAAAIVAWRDRNGAFASVDQLGEVDGIGPARLQRLRDQVRV</sequence>
<keyword evidence="2" id="KW-1133">Transmembrane helix</keyword>
<evidence type="ECO:0000256" key="2">
    <source>
        <dbReference type="SAM" id="Phobius"/>
    </source>
</evidence>
<dbReference type="Gene3D" id="1.10.150.320">
    <property type="entry name" value="Photosystem II 12 kDa extrinsic protein"/>
    <property type="match status" value="1"/>
</dbReference>
<organism evidence="4 5">
    <name type="scientific">[Mycobacterium] wendilense</name>
    <dbReference type="NCBI Taxonomy" id="3064284"/>
    <lineage>
        <taxon>Bacteria</taxon>
        <taxon>Bacillati</taxon>
        <taxon>Actinomycetota</taxon>
        <taxon>Actinomycetes</taxon>
        <taxon>Mycobacteriales</taxon>
        <taxon>Mycobacteriaceae</taxon>
        <taxon>Mycolicibacter</taxon>
    </lineage>
</organism>
<dbReference type="Pfam" id="PF12836">
    <property type="entry name" value="HHH_3"/>
    <property type="match status" value="1"/>
</dbReference>
<proteinExistence type="predicted"/>
<dbReference type="InterPro" id="IPR019554">
    <property type="entry name" value="Soluble_ligand-bd"/>
</dbReference>
<accession>A0ABM9MC62</accession>
<feature type="compositionally biased region" description="Basic and acidic residues" evidence="1">
    <location>
        <begin position="1"/>
        <end position="21"/>
    </location>
</feature>
<gene>
    <name evidence="4" type="ORF">MU0050_001640</name>
</gene>
<dbReference type="Gene3D" id="3.10.560.10">
    <property type="entry name" value="Outer membrane lipoprotein wza domain like"/>
    <property type="match status" value="1"/>
</dbReference>
<reference evidence="4 5" key="1">
    <citation type="submission" date="2023-08" db="EMBL/GenBank/DDBJ databases">
        <authorList>
            <person name="Folkvardsen B D."/>
            <person name="Norman A."/>
        </authorList>
    </citation>
    <scope>NUCLEOTIDE SEQUENCE [LARGE SCALE GENOMIC DNA]</scope>
    <source>
        <strain evidence="4 5">Mu0050</strain>
    </source>
</reference>
<dbReference type="InterPro" id="IPR010994">
    <property type="entry name" value="RuvA_2-like"/>
</dbReference>
<dbReference type="Pfam" id="PF10531">
    <property type="entry name" value="SLBB"/>
    <property type="match status" value="1"/>
</dbReference>
<dbReference type="SMART" id="SM00278">
    <property type="entry name" value="HhH1"/>
    <property type="match status" value="2"/>
</dbReference>